<evidence type="ECO:0000313" key="2">
    <source>
        <dbReference type="EMBL" id="GAA4727042.1"/>
    </source>
</evidence>
<sequence length="125" mass="13186">MGNNRADTFPGTIDTRPGSNANPNRAPEPVTSIERTSPTTSPRSFTSEATCSCDPIRSVNNVTSTTGVNRFWNEATDNPTNNATTTRNPTPYALSPRRDSAPVAGPKGLAGVVGRRAARSRPGSD</sequence>
<feature type="region of interest" description="Disordered" evidence="1">
    <location>
        <begin position="1"/>
        <end position="51"/>
    </location>
</feature>
<name>A0ABP8YES8_9MICO</name>
<protein>
    <submittedName>
        <fullName evidence="2">Uncharacterized protein</fullName>
    </submittedName>
</protein>
<evidence type="ECO:0000256" key="1">
    <source>
        <dbReference type="SAM" id="MobiDB-lite"/>
    </source>
</evidence>
<dbReference type="Proteomes" id="UP001500556">
    <property type="component" value="Unassembled WGS sequence"/>
</dbReference>
<keyword evidence="3" id="KW-1185">Reference proteome</keyword>
<proteinExistence type="predicted"/>
<feature type="compositionally biased region" description="Low complexity" evidence="1">
    <location>
        <begin position="73"/>
        <end position="93"/>
    </location>
</feature>
<dbReference type="EMBL" id="BAABLO010000011">
    <property type="protein sequence ID" value="GAA4727042.1"/>
    <property type="molecule type" value="Genomic_DNA"/>
</dbReference>
<comment type="caution">
    <text evidence="2">The sequence shown here is derived from an EMBL/GenBank/DDBJ whole genome shotgun (WGS) entry which is preliminary data.</text>
</comment>
<accession>A0ABP8YES8</accession>
<feature type="region of interest" description="Disordered" evidence="1">
    <location>
        <begin position="70"/>
        <end position="125"/>
    </location>
</feature>
<reference evidence="3" key="1">
    <citation type="journal article" date="2019" name="Int. J. Syst. Evol. Microbiol.">
        <title>The Global Catalogue of Microorganisms (GCM) 10K type strain sequencing project: providing services to taxonomists for standard genome sequencing and annotation.</title>
        <authorList>
            <consortium name="The Broad Institute Genomics Platform"/>
            <consortium name="The Broad Institute Genome Sequencing Center for Infectious Disease"/>
            <person name="Wu L."/>
            <person name="Ma J."/>
        </authorList>
    </citation>
    <scope>NUCLEOTIDE SEQUENCE [LARGE SCALE GENOMIC DNA]</scope>
    <source>
        <strain evidence="3">JCM 18961</strain>
    </source>
</reference>
<evidence type="ECO:0000313" key="3">
    <source>
        <dbReference type="Proteomes" id="UP001500556"/>
    </source>
</evidence>
<feature type="compositionally biased region" description="Low complexity" evidence="1">
    <location>
        <begin position="31"/>
        <end position="48"/>
    </location>
</feature>
<organism evidence="2 3">
    <name type="scientific">Pedococcus ginsenosidimutans</name>
    <dbReference type="NCBI Taxonomy" id="490570"/>
    <lineage>
        <taxon>Bacteria</taxon>
        <taxon>Bacillati</taxon>
        <taxon>Actinomycetota</taxon>
        <taxon>Actinomycetes</taxon>
        <taxon>Micrococcales</taxon>
        <taxon>Intrasporangiaceae</taxon>
        <taxon>Pedococcus</taxon>
    </lineage>
</organism>
<gene>
    <name evidence="2" type="ORF">GCM10025782_26920</name>
</gene>